<name>A0ACB8XB91_9TELE</name>
<reference evidence="1" key="1">
    <citation type="submission" date="2022-04" db="EMBL/GenBank/DDBJ databases">
        <title>Jade perch genome.</title>
        <authorList>
            <person name="Chao B."/>
        </authorList>
    </citation>
    <scope>NUCLEOTIDE SEQUENCE</scope>
    <source>
        <strain evidence="1">CB-2022</strain>
    </source>
</reference>
<proteinExistence type="predicted"/>
<comment type="caution">
    <text evidence="1">The sequence shown here is derived from an EMBL/GenBank/DDBJ whole genome shotgun (WGS) entry which is preliminary data.</text>
</comment>
<dbReference type="EMBL" id="CM041531">
    <property type="protein sequence ID" value="KAI3377370.1"/>
    <property type="molecule type" value="Genomic_DNA"/>
</dbReference>
<feature type="non-terminal residue" evidence="1">
    <location>
        <position position="1465"/>
    </location>
</feature>
<keyword evidence="2" id="KW-1185">Reference proteome</keyword>
<accession>A0ACB8XB91</accession>
<evidence type="ECO:0000313" key="1">
    <source>
        <dbReference type="EMBL" id="KAI3377370.1"/>
    </source>
</evidence>
<evidence type="ECO:0000313" key="2">
    <source>
        <dbReference type="Proteomes" id="UP000831701"/>
    </source>
</evidence>
<organism evidence="1 2">
    <name type="scientific">Scortum barcoo</name>
    <name type="common">barcoo grunter</name>
    <dbReference type="NCBI Taxonomy" id="214431"/>
    <lineage>
        <taxon>Eukaryota</taxon>
        <taxon>Metazoa</taxon>
        <taxon>Chordata</taxon>
        <taxon>Craniata</taxon>
        <taxon>Vertebrata</taxon>
        <taxon>Euteleostomi</taxon>
        <taxon>Actinopterygii</taxon>
        <taxon>Neopterygii</taxon>
        <taxon>Teleostei</taxon>
        <taxon>Neoteleostei</taxon>
        <taxon>Acanthomorphata</taxon>
        <taxon>Eupercaria</taxon>
        <taxon>Centrarchiformes</taxon>
        <taxon>Terapontoidei</taxon>
        <taxon>Terapontidae</taxon>
        <taxon>Scortum</taxon>
    </lineage>
</organism>
<dbReference type="Proteomes" id="UP000831701">
    <property type="component" value="Chromosome 1"/>
</dbReference>
<protein>
    <submittedName>
        <fullName evidence="1">Uncharacterized protein</fullName>
    </submittedName>
</protein>
<sequence>MASVVCRVQFLEDSDPFICTNFPEPRRPPTVSVEENQPLSEQLPGIHKLLEAPLKLEDCTLQLSPHGNYLDLDSSLAEQRDELESFYADMTKGKKPILILRTQLSVRVHSILEKLYNSQGPELRRSLFSLKQLFQDDKDLVPEFVASEGLTCFIKVGAEADHNYQNYILRALSQIMLFVDGMNGVINHNETVQWLYTLTGSLSRLVVKTALKLLIVFVEYSESNSPLFIITAVNTVDGKRGVKPWSYLMEVLEERNGSDTELLMFAMTLINKTLAALPDQDSFYDVTDSLEQLGMETIFHKHMNNKGTEPDLRAQFTIYETALKHEDGEMDDSSLPLRKERRKMAAGEQEGRKSRRTTRPAKTSPTCCPPLQAPPPLPSPPPCCRQRPFSPTVSSASSTSPPTGFGSRASSPLPSDTGSSASSPSRSQQGSPLPPPADPNGAMTMDQETKTPPSPSRSFLSHHMTALGLSRKSRLFSKTSSVSEEPSAAGSSSDLSYQEKSSHLNPEQPGNRTETKTSLNSGEDDIFCPEDYNVNQDKPVLRMFAAETQQLCGPVLDQVHLSSVVPESWNRDTFLRSLAATQWEKKRRSKHLNQSRVSSSDDVITPKPQPAEEGGAVQSHQASSSLETHGHSDSQNDPVIYIMFNTHKMLRDFSFSSEEAEDVFYRLFTNRPQTPSVQWQCSTLSNDKKFLLDMLYSKTSSSAPLSPTAAAADTTEEEGNFLPGGDLGGRGRVLERLSSFRARSVEAPSESSASRRAELEGLEGSAQAALARLAEEQQSRQLRQQSSIDMESHARRLETTQMTPLGPAGPPDAWEQLQPSAAALRIKDLDFSDLLDEEDIDVLDMDTFDSSSCLSGIPPPPPPPQAWLLLLLLPPPPLGGPPPSLPQQADGPHKCRFGRGTVWASLDKVAVDTARLEHLFESKAKDLPVAKKGPETKKSEILVLDPKRSNAINIGMTVLPAVHVIKTAILNFDEFAISKEGIEKILTMTPTEEEKQKIQEAQLANPDVPLGTAEQFLCSLASISALTPRLQLWAFKLNYEALEKEIAEPLFDLKLGMEQLASNQTFKRILATLLAIGNFLNGSNAKGFELGYLEKVVEVKDTVHRQSLLHHTCSLVVENYPESSDIYSEIPAITRSAKVDFELLSENLVQLERRCKASWDNLKVVAKHETKAALKNKLTDFLKDCTQRIIILKVVHRRVINRFHSFLLFLGQPSSSVRDIKVTSFCRIISEFSLEYRTTRERVLTLKRKRAAHRERTKTRGKMITETEKFSGAVSHQDSPSPVSMAADAEAAQEEEHENMKNLLISNNSVDPRGLRRSRAVRSLGRVSPSQMSVAREDGTSSQDDATDEIMDRLVKSVTQNPSDRPSSPKTRKRSRLNRKSREYEGGGGGSKSSDYLHVLLLRGRSDHTDTPEPTFDLQADSLCSQRGGSQSAVCGLVRVRRTLKSGLSLDVVQALGLNNKSGDR</sequence>
<gene>
    <name evidence="1" type="ORF">L3Q82_008409</name>
</gene>